<dbReference type="AlphaFoldDB" id="A0A9J5WXD5"/>
<evidence type="ECO:0000313" key="1">
    <source>
        <dbReference type="EMBL" id="KAG5580513.1"/>
    </source>
</evidence>
<protein>
    <submittedName>
        <fullName evidence="1">Uncharacterized protein</fullName>
    </submittedName>
</protein>
<evidence type="ECO:0000313" key="2">
    <source>
        <dbReference type="Proteomes" id="UP000824120"/>
    </source>
</evidence>
<organism evidence="1 2">
    <name type="scientific">Solanum commersonii</name>
    <name type="common">Commerson's wild potato</name>
    <name type="synonym">Commerson's nightshade</name>
    <dbReference type="NCBI Taxonomy" id="4109"/>
    <lineage>
        <taxon>Eukaryota</taxon>
        <taxon>Viridiplantae</taxon>
        <taxon>Streptophyta</taxon>
        <taxon>Embryophyta</taxon>
        <taxon>Tracheophyta</taxon>
        <taxon>Spermatophyta</taxon>
        <taxon>Magnoliopsida</taxon>
        <taxon>eudicotyledons</taxon>
        <taxon>Gunneridae</taxon>
        <taxon>Pentapetalae</taxon>
        <taxon>asterids</taxon>
        <taxon>lamiids</taxon>
        <taxon>Solanales</taxon>
        <taxon>Solanaceae</taxon>
        <taxon>Solanoideae</taxon>
        <taxon>Solaneae</taxon>
        <taxon>Solanum</taxon>
    </lineage>
</organism>
<dbReference type="EMBL" id="JACXVP010000010">
    <property type="protein sequence ID" value="KAG5580513.1"/>
    <property type="molecule type" value="Genomic_DNA"/>
</dbReference>
<name>A0A9J5WXD5_SOLCO</name>
<accession>A0A9J5WXD5</accession>
<keyword evidence="2" id="KW-1185">Reference proteome</keyword>
<proteinExistence type="predicted"/>
<dbReference type="Proteomes" id="UP000824120">
    <property type="component" value="Chromosome 10"/>
</dbReference>
<gene>
    <name evidence="1" type="ORF">H5410_051140</name>
</gene>
<comment type="caution">
    <text evidence="1">The sequence shown here is derived from an EMBL/GenBank/DDBJ whole genome shotgun (WGS) entry which is preliminary data.</text>
</comment>
<reference evidence="1 2" key="1">
    <citation type="submission" date="2020-09" db="EMBL/GenBank/DDBJ databases">
        <title>De no assembly of potato wild relative species, Solanum commersonii.</title>
        <authorList>
            <person name="Cho K."/>
        </authorList>
    </citation>
    <scope>NUCLEOTIDE SEQUENCE [LARGE SCALE GENOMIC DNA]</scope>
    <source>
        <strain evidence="1">LZ3.2</strain>
        <tissue evidence="1">Leaf</tissue>
    </source>
</reference>
<sequence length="87" mass="10403">MWPSYTIREHRQSSLHKHYQGVPQMRRIKVTAPADGYHLFVASPEFSNRFREAVLCRPMIQDAKMLKVRAESDEVEQRVDRRVYQRS</sequence>